<evidence type="ECO:0000256" key="1">
    <source>
        <dbReference type="SAM" id="MobiDB-lite"/>
    </source>
</evidence>
<feature type="compositionally biased region" description="Acidic residues" evidence="1">
    <location>
        <begin position="63"/>
        <end position="73"/>
    </location>
</feature>
<sequence>MKRKSSATTDLRAFLARFAAKKKDIVAPSSNEREMQLVIFQGQTETSNATRAEQERVEPEPPIIEDAEDNDDFESVRLNGTTSSEDNDSDDTYIYGIEHDPGLMTPISSYSINNQDAVTRAYIALGPCRPKMKKDDFPQHECGGCTPSEGTYRVETTS</sequence>
<evidence type="ECO:0000313" key="2">
    <source>
        <dbReference type="EMBL" id="ACG36797.1"/>
    </source>
</evidence>
<feature type="region of interest" description="Disordered" evidence="1">
    <location>
        <begin position="42"/>
        <end position="97"/>
    </location>
</feature>
<proteinExistence type="evidence at transcript level"/>
<reference evidence="2" key="1">
    <citation type="journal article" date="2009" name="Plant Mol. Biol.">
        <title>Insights into corn genes derived from large-scale cDNA sequencing.</title>
        <authorList>
            <person name="Alexandrov N.N."/>
            <person name="Brover V.V."/>
            <person name="Freidin S."/>
            <person name="Troukhan M.E."/>
            <person name="Tatarinova T.V."/>
            <person name="Zhang H."/>
            <person name="Swaller T.J."/>
            <person name="Lu Y.P."/>
            <person name="Bouck J."/>
            <person name="Flavell R.B."/>
            <person name="Feldmann K.A."/>
        </authorList>
    </citation>
    <scope>NUCLEOTIDE SEQUENCE</scope>
</reference>
<dbReference type="EMBL" id="EU964679">
    <property type="protein sequence ID" value="ACG36797.1"/>
    <property type="molecule type" value="mRNA"/>
</dbReference>
<dbReference type="AlphaFoldDB" id="B6TI64"/>
<feature type="compositionally biased region" description="Polar residues" evidence="1">
    <location>
        <begin position="42"/>
        <end position="51"/>
    </location>
</feature>
<feature type="region of interest" description="Disordered" evidence="1">
    <location>
        <begin position="135"/>
        <end position="158"/>
    </location>
</feature>
<dbReference type="ExpressionAtlas" id="B6TI64">
    <property type="expression patterns" value="baseline and differential"/>
</dbReference>
<organism evidence="2">
    <name type="scientific">Zea mays</name>
    <name type="common">Maize</name>
    <dbReference type="NCBI Taxonomy" id="4577"/>
    <lineage>
        <taxon>Eukaryota</taxon>
        <taxon>Viridiplantae</taxon>
        <taxon>Streptophyta</taxon>
        <taxon>Embryophyta</taxon>
        <taxon>Tracheophyta</taxon>
        <taxon>Spermatophyta</taxon>
        <taxon>Magnoliopsida</taxon>
        <taxon>Liliopsida</taxon>
        <taxon>Poales</taxon>
        <taxon>Poaceae</taxon>
        <taxon>PACMAD clade</taxon>
        <taxon>Panicoideae</taxon>
        <taxon>Andropogonodae</taxon>
        <taxon>Andropogoneae</taxon>
        <taxon>Tripsacinae</taxon>
        <taxon>Zea</taxon>
    </lineage>
</organism>
<protein>
    <submittedName>
        <fullName evidence="2">Uncharacterized protein</fullName>
    </submittedName>
</protein>
<name>B6TI64_MAIZE</name>
<accession>B6TI64</accession>